<feature type="region of interest" description="Disordered" evidence="1">
    <location>
        <begin position="192"/>
        <end position="217"/>
    </location>
</feature>
<dbReference type="GO" id="GO:0003916">
    <property type="term" value="F:DNA topoisomerase activity"/>
    <property type="evidence" value="ECO:0007669"/>
    <property type="project" value="InterPro"/>
</dbReference>
<evidence type="ECO:0000313" key="4">
    <source>
        <dbReference type="Proteomes" id="UP000501945"/>
    </source>
</evidence>
<dbReference type="InterPro" id="IPR002631">
    <property type="entry name" value="Plasmid_rep_OBD"/>
</dbReference>
<dbReference type="RefSeq" id="WP_167839129.1">
    <property type="nucleotide sequence ID" value="NZ_CP047616.1"/>
</dbReference>
<evidence type="ECO:0000256" key="1">
    <source>
        <dbReference type="SAM" id="MobiDB-lite"/>
    </source>
</evidence>
<dbReference type="GO" id="GO:0005727">
    <property type="term" value="C:extrachromosomal circular DNA"/>
    <property type="evidence" value="ECO:0007669"/>
    <property type="project" value="InterPro"/>
</dbReference>
<organism evidence="3 4">
    <name type="scientific">Pseudolactococcus raffinolactis</name>
    <dbReference type="NCBI Taxonomy" id="1366"/>
    <lineage>
        <taxon>Bacteria</taxon>
        <taxon>Bacillati</taxon>
        <taxon>Bacillota</taxon>
        <taxon>Bacilli</taxon>
        <taxon>Lactobacillales</taxon>
        <taxon>Streptococcaceae</taxon>
        <taxon>Pseudolactococcus</taxon>
    </lineage>
</organism>
<reference evidence="3 4" key="1">
    <citation type="submission" date="2019-12" db="EMBL/GenBank/DDBJ databases">
        <title>Whole genome sequences of Lactococcus raffinolactis strains isolated from sewage.</title>
        <authorList>
            <person name="Ybazeta G."/>
            <person name="Ross M."/>
            <person name="Brabant-Kirwan D."/>
            <person name="Saleh M."/>
            <person name="Dillon J.A."/>
            <person name="Splinter K."/>
            <person name="Nokhbeh R."/>
        </authorList>
    </citation>
    <scope>NUCLEOTIDE SEQUENCE [LARGE SCALE GENOMIC DNA]</scope>
    <source>
        <strain evidence="3 4">Lr_19_5</strain>
    </source>
</reference>
<dbReference type="GO" id="GO:0003677">
    <property type="term" value="F:DNA binding"/>
    <property type="evidence" value="ECO:0007669"/>
    <property type="project" value="InterPro"/>
</dbReference>
<dbReference type="EMBL" id="CP047616">
    <property type="protein sequence ID" value="QIW54761.1"/>
    <property type="molecule type" value="Genomic_DNA"/>
</dbReference>
<proteinExistence type="predicted"/>
<evidence type="ECO:0000313" key="3">
    <source>
        <dbReference type="EMBL" id="QIW54761.1"/>
    </source>
</evidence>
<dbReference type="Gene3D" id="3.40.1310.30">
    <property type="match status" value="1"/>
</dbReference>
<dbReference type="Proteomes" id="UP000501945">
    <property type="component" value="Chromosome"/>
</dbReference>
<sequence length="260" mass="30883">MVTKNNKKSATPRHRNWGLIVYSESAPENWRDILKEEVVPFAYILHDKDTKIDENGEVVLKKPHYHIILKYRNQKSYQQMMVLTGRLRALNPMRIESLVGYARDFLHLDEESKYQFKYHISEVHVFRGFDFQDLVKPNKTELHDILRDIRSIIRNEGITEIKVLYDYLDEINHDYSRVLDSKCYPIDRYISSSRHKPKSNPKDVTPQLKEEIPTSSNMKPNVCSLKKARQIEKNKAFAISQLTEEDYFDLYEVPYFNYSC</sequence>
<protein>
    <recommendedName>
        <fullName evidence="2">Plasmid replication protein origin binding domain-containing protein</fullName>
    </recommendedName>
</protein>
<name>A0A6H0UF59_9LACT</name>
<gene>
    <name evidence="3" type="ORF">GU336_11750</name>
</gene>
<dbReference type="Pfam" id="PF01719">
    <property type="entry name" value="Rep_OBD"/>
    <property type="match status" value="1"/>
</dbReference>
<feature type="domain" description="Plasmid replication protein origin binding" evidence="2">
    <location>
        <begin position="12"/>
        <end position="131"/>
    </location>
</feature>
<evidence type="ECO:0000259" key="2">
    <source>
        <dbReference type="Pfam" id="PF01719"/>
    </source>
</evidence>
<accession>A0A6H0UF59</accession>
<dbReference type="AlphaFoldDB" id="A0A6H0UF59"/>
<dbReference type="GO" id="GO:0006260">
    <property type="term" value="P:DNA replication"/>
    <property type="evidence" value="ECO:0007669"/>
    <property type="project" value="InterPro"/>
</dbReference>